<gene>
    <name evidence="1" type="ORF">POCTA_138.1.T0640005</name>
</gene>
<sequence length="77" mass="9349">MHNCIVIETMLYIAKKKNSKQDEQNQEVKKIMDQVMETIKYKETKKCKCQFNHTFIHFRVREVFFDGMMATKIKRCL</sequence>
<dbReference type="Proteomes" id="UP000683925">
    <property type="component" value="Unassembled WGS sequence"/>
</dbReference>
<reference evidence="1" key="1">
    <citation type="submission" date="2021-01" db="EMBL/GenBank/DDBJ databases">
        <authorList>
            <consortium name="Genoscope - CEA"/>
            <person name="William W."/>
        </authorList>
    </citation>
    <scope>NUCLEOTIDE SEQUENCE</scope>
</reference>
<protein>
    <submittedName>
        <fullName evidence="1">Uncharacterized protein</fullName>
    </submittedName>
</protein>
<comment type="caution">
    <text evidence="1">The sequence shown here is derived from an EMBL/GenBank/DDBJ whole genome shotgun (WGS) entry which is preliminary data.</text>
</comment>
<evidence type="ECO:0000313" key="2">
    <source>
        <dbReference type="Proteomes" id="UP000683925"/>
    </source>
</evidence>
<accession>A0A8S1VC41</accession>
<proteinExistence type="predicted"/>
<organism evidence="1 2">
    <name type="scientific">Paramecium octaurelia</name>
    <dbReference type="NCBI Taxonomy" id="43137"/>
    <lineage>
        <taxon>Eukaryota</taxon>
        <taxon>Sar</taxon>
        <taxon>Alveolata</taxon>
        <taxon>Ciliophora</taxon>
        <taxon>Intramacronucleata</taxon>
        <taxon>Oligohymenophorea</taxon>
        <taxon>Peniculida</taxon>
        <taxon>Parameciidae</taxon>
        <taxon>Paramecium</taxon>
    </lineage>
</organism>
<name>A0A8S1VC41_PAROT</name>
<evidence type="ECO:0000313" key="1">
    <source>
        <dbReference type="EMBL" id="CAD8174484.1"/>
    </source>
</evidence>
<dbReference type="EMBL" id="CAJJDP010000063">
    <property type="protein sequence ID" value="CAD8174484.1"/>
    <property type="molecule type" value="Genomic_DNA"/>
</dbReference>
<keyword evidence="2" id="KW-1185">Reference proteome</keyword>
<dbReference type="AlphaFoldDB" id="A0A8S1VC41"/>